<reference evidence="4 5" key="1">
    <citation type="journal article" date="2013" name="Antonie Van Leeuwenhoek">
        <title>Echinimonas agarilytica gen. nov., sp. nov., a new gammaproteobacterium isolated from the sea urchin Strongylocentrotus intermedius.</title>
        <authorList>
            <person name="Nedashkovskaya O.I."/>
            <person name="Stenkova A.M."/>
            <person name="Zhukova N.V."/>
            <person name="Van Trappen S."/>
            <person name="Lee J.S."/>
            <person name="Kim S.B."/>
        </authorList>
    </citation>
    <scope>NUCLEOTIDE SEQUENCE [LARGE SCALE GENOMIC DNA]</scope>
    <source>
        <strain evidence="4 5">KMM 6351</strain>
    </source>
</reference>
<evidence type="ECO:0000313" key="4">
    <source>
        <dbReference type="EMBL" id="MCM2679160.1"/>
    </source>
</evidence>
<dbReference type="GO" id="GO:0005737">
    <property type="term" value="C:cytoplasm"/>
    <property type="evidence" value="ECO:0007669"/>
    <property type="project" value="UniProtKB-SubCell"/>
</dbReference>
<comment type="subcellular location">
    <subcellularLocation>
        <location evidence="3">Cytoplasm</location>
    </subcellularLocation>
</comment>
<keyword evidence="3" id="KW-0963">Cytoplasm</keyword>
<dbReference type="PIRSF" id="PIRSF009467">
    <property type="entry name" value="Ureas_acces_UreF"/>
    <property type="match status" value="1"/>
</dbReference>
<sequence length="220" mass="25111">MHIQALLSLMHLTSPSLPIGAFAYSQGLETAVELEWISDEESLQRWLRPLMRFGQANLEIPIIQRCYDAWKTDDLAQLNHWQDILLANRETAELVKEEQKLGQTFYRLLDNLNVEMPECAKNYSYLVLFACAIERFNIDLEAALSGWLWSWLENQITVACKTIPLGQTPAQLSLVALMPDIEASIQHGLLVSDDDIGLTLPSFAMVSAWHETQYSRLFRS</sequence>
<gene>
    <name evidence="3" type="primary">ureF</name>
    <name evidence="4" type="ORF">NAF29_05650</name>
</gene>
<dbReference type="HAMAP" id="MF_01385">
    <property type="entry name" value="UreF"/>
    <property type="match status" value="1"/>
</dbReference>
<protein>
    <recommendedName>
        <fullName evidence="3">Urease accessory protein UreF</fullName>
    </recommendedName>
</protein>
<dbReference type="Proteomes" id="UP001165393">
    <property type="component" value="Unassembled WGS sequence"/>
</dbReference>
<dbReference type="Gene3D" id="1.10.4190.10">
    <property type="entry name" value="Urease accessory protein UreF"/>
    <property type="match status" value="1"/>
</dbReference>
<dbReference type="PANTHER" id="PTHR33620:SF1">
    <property type="entry name" value="UREASE ACCESSORY PROTEIN F"/>
    <property type="match status" value="1"/>
</dbReference>
<dbReference type="GO" id="GO:0016151">
    <property type="term" value="F:nickel cation binding"/>
    <property type="evidence" value="ECO:0007669"/>
    <property type="project" value="UniProtKB-UniRule"/>
</dbReference>
<dbReference type="InterPro" id="IPR038277">
    <property type="entry name" value="UreF_sf"/>
</dbReference>
<dbReference type="InterPro" id="IPR002639">
    <property type="entry name" value="UreF"/>
</dbReference>
<comment type="caution">
    <text evidence="4">The sequence shown here is derived from an EMBL/GenBank/DDBJ whole genome shotgun (WGS) entry which is preliminary data.</text>
</comment>
<keyword evidence="2 3" id="KW-0143">Chaperone</keyword>
<dbReference type="RefSeq" id="WP_251260520.1">
    <property type="nucleotide sequence ID" value="NZ_JAMQGP010000002.1"/>
</dbReference>
<keyword evidence="1 3" id="KW-0996">Nickel insertion</keyword>
<dbReference type="PANTHER" id="PTHR33620">
    <property type="entry name" value="UREASE ACCESSORY PROTEIN F"/>
    <property type="match status" value="1"/>
</dbReference>
<keyword evidence="5" id="KW-1185">Reference proteome</keyword>
<comment type="subunit">
    <text evidence="3">UreD, UreF and UreG form a complex that acts as a GTP-hydrolysis-dependent molecular chaperone, activating the urease apoprotein by helping to assemble the nickel containing metallocenter of UreC. The UreE protein probably delivers the nickel.</text>
</comment>
<comment type="similarity">
    <text evidence="3">Belongs to the UreF family.</text>
</comment>
<evidence type="ECO:0000313" key="5">
    <source>
        <dbReference type="Proteomes" id="UP001165393"/>
    </source>
</evidence>
<organism evidence="4 5">
    <name type="scientific">Echinimonas agarilytica</name>
    <dbReference type="NCBI Taxonomy" id="1215918"/>
    <lineage>
        <taxon>Bacteria</taxon>
        <taxon>Pseudomonadati</taxon>
        <taxon>Pseudomonadota</taxon>
        <taxon>Gammaproteobacteria</taxon>
        <taxon>Alteromonadales</taxon>
        <taxon>Echinimonadaceae</taxon>
        <taxon>Echinimonas</taxon>
    </lineage>
</organism>
<dbReference type="EMBL" id="JAMQGP010000002">
    <property type="protein sequence ID" value="MCM2679160.1"/>
    <property type="molecule type" value="Genomic_DNA"/>
</dbReference>
<dbReference type="Pfam" id="PF01730">
    <property type="entry name" value="UreF"/>
    <property type="match status" value="1"/>
</dbReference>
<dbReference type="AlphaFoldDB" id="A0AA41W5P9"/>
<accession>A0AA41W5P9</accession>
<evidence type="ECO:0000256" key="3">
    <source>
        <dbReference type="HAMAP-Rule" id="MF_01385"/>
    </source>
</evidence>
<evidence type="ECO:0000256" key="1">
    <source>
        <dbReference type="ARBA" id="ARBA00022988"/>
    </source>
</evidence>
<comment type="function">
    <text evidence="3">Required for maturation of urease via the functional incorporation of the urease nickel metallocenter.</text>
</comment>
<evidence type="ECO:0000256" key="2">
    <source>
        <dbReference type="ARBA" id="ARBA00023186"/>
    </source>
</evidence>
<name>A0AA41W5P9_9GAMM</name>
<proteinExistence type="inferred from homology"/>